<dbReference type="PANTHER" id="PTHR11439">
    <property type="entry name" value="GAG-POL-RELATED RETROTRANSPOSON"/>
    <property type="match status" value="1"/>
</dbReference>
<dbReference type="Proteomes" id="UP000004994">
    <property type="component" value="Chromosome 4"/>
</dbReference>
<dbReference type="EnsemblPlants" id="Solyc04g050757.1.1">
    <property type="protein sequence ID" value="Solyc04g050757.1.1"/>
    <property type="gene ID" value="Solyc04g050757.1"/>
</dbReference>
<evidence type="ECO:0000313" key="2">
    <source>
        <dbReference type="Proteomes" id="UP000004994"/>
    </source>
</evidence>
<name>A0A3Q7G4Y1_SOLLC</name>
<sequence length="114" mass="13080">MGLELEKEREQQGYLAITRPEIQLAVNRVAQRMHQPSEHDYRCLKHILRYIFGTLGRGLLIRPGDLELQDFSDSDWANDRNDRKSTSGFLVSRSSTEAEYRALALLAAETIAFL</sequence>
<dbReference type="AlphaFoldDB" id="A0A3Q7G4Y1"/>
<reference evidence="1" key="1">
    <citation type="journal article" date="2012" name="Nature">
        <title>The tomato genome sequence provides insights into fleshy fruit evolution.</title>
        <authorList>
            <consortium name="Tomato Genome Consortium"/>
        </authorList>
    </citation>
    <scope>NUCLEOTIDE SEQUENCE [LARGE SCALE GENOMIC DNA]</scope>
    <source>
        <strain evidence="1">cv. Heinz 1706</strain>
    </source>
</reference>
<keyword evidence="2" id="KW-1185">Reference proteome</keyword>
<organism evidence="1">
    <name type="scientific">Solanum lycopersicum</name>
    <name type="common">Tomato</name>
    <name type="synonym">Lycopersicon esculentum</name>
    <dbReference type="NCBI Taxonomy" id="4081"/>
    <lineage>
        <taxon>Eukaryota</taxon>
        <taxon>Viridiplantae</taxon>
        <taxon>Streptophyta</taxon>
        <taxon>Embryophyta</taxon>
        <taxon>Tracheophyta</taxon>
        <taxon>Spermatophyta</taxon>
        <taxon>Magnoliopsida</taxon>
        <taxon>eudicotyledons</taxon>
        <taxon>Gunneridae</taxon>
        <taxon>Pentapetalae</taxon>
        <taxon>asterids</taxon>
        <taxon>lamiids</taxon>
        <taxon>Solanales</taxon>
        <taxon>Solanaceae</taxon>
        <taxon>Solanoideae</taxon>
        <taxon>Solaneae</taxon>
        <taxon>Solanum</taxon>
        <taxon>Solanum subgen. Lycopersicon</taxon>
    </lineage>
</organism>
<dbReference type="Gramene" id="Solyc04g050757.1.1">
    <property type="protein sequence ID" value="Solyc04g050757.1.1"/>
    <property type="gene ID" value="Solyc04g050757.1"/>
</dbReference>
<proteinExistence type="predicted"/>
<dbReference type="STRING" id="4081.A0A3Q7G4Y1"/>
<dbReference type="InParanoid" id="A0A3Q7G4Y1"/>
<accession>A0A3Q7G4Y1</accession>
<protein>
    <submittedName>
        <fullName evidence="1">Uncharacterized protein</fullName>
    </submittedName>
</protein>
<evidence type="ECO:0000313" key="1">
    <source>
        <dbReference type="EnsemblPlants" id="Solyc04g050757.1.1"/>
    </source>
</evidence>
<reference evidence="1" key="2">
    <citation type="submission" date="2019-01" db="UniProtKB">
        <authorList>
            <consortium name="EnsemblPlants"/>
        </authorList>
    </citation>
    <scope>IDENTIFICATION</scope>
    <source>
        <strain evidence="1">cv. Heinz 1706</strain>
    </source>
</reference>
<dbReference type="PANTHER" id="PTHR11439:SF467">
    <property type="entry name" value="INTEGRASE CATALYTIC DOMAIN-CONTAINING PROTEIN"/>
    <property type="match status" value="1"/>
</dbReference>